<dbReference type="OrthoDB" id="9786134at2"/>
<dbReference type="EMBL" id="BKAR01000011">
    <property type="protein sequence ID" value="GEP84486.1"/>
    <property type="molecule type" value="Genomic_DNA"/>
</dbReference>
<evidence type="ECO:0000313" key="2">
    <source>
        <dbReference type="Proteomes" id="UP000321736"/>
    </source>
</evidence>
<dbReference type="SUPFAM" id="SSF50800">
    <property type="entry name" value="PK beta-barrel domain-like"/>
    <property type="match status" value="1"/>
</dbReference>
<dbReference type="GO" id="GO:0003824">
    <property type="term" value="F:catalytic activity"/>
    <property type="evidence" value="ECO:0007669"/>
    <property type="project" value="InterPro"/>
</dbReference>
<protein>
    <submittedName>
        <fullName evidence="1">MOSC domain-containing protein</fullName>
    </submittedName>
</protein>
<dbReference type="GO" id="GO:0030151">
    <property type="term" value="F:molybdenum ion binding"/>
    <property type="evidence" value="ECO:0007669"/>
    <property type="project" value="InterPro"/>
</dbReference>
<dbReference type="InterPro" id="IPR052353">
    <property type="entry name" value="Benzoxazolinone_Detox_Enz"/>
</dbReference>
<dbReference type="InterPro" id="IPR011037">
    <property type="entry name" value="Pyrv_Knase-like_insert_dom_sf"/>
</dbReference>
<keyword evidence="2" id="KW-1185">Reference proteome</keyword>
<dbReference type="PROSITE" id="PS51340">
    <property type="entry name" value="MOSC"/>
    <property type="match status" value="1"/>
</dbReference>
<dbReference type="InterPro" id="IPR005163">
    <property type="entry name" value="Tri_helical_YiiM-like"/>
</dbReference>
<proteinExistence type="predicted"/>
<dbReference type="GO" id="GO:0030170">
    <property type="term" value="F:pyridoxal phosphate binding"/>
    <property type="evidence" value="ECO:0007669"/>
    <property type="project" value="InterPro"/>
</dbReference>
<reference evidence="1 2" key="1">
    <citation type="submission" date="2019-07" db="EMBL/GenBank/DDBJ databases">
        <title>Whole genome shotgun sequence of Staphylococcus piscifermentans NBRC 109625.</title>
        <authorList>
            <person name="Hosoyama A."/>
            <person name="Uohara A."/>
            <person name="Ohji S."/>
            <person name="Ichikawa N."/>
        </authorList>
    </citation>
    <scope>NUCLEOTIDE SEQUENCE [LARGE SCALE GENOMIC DNA]</scope>
    <source>
        <strain evidence="1 2">NBRC 109625</strain>
    </source>
</reference>
<sequence>MSKIDQLFIGGIQKIGEPHAENRLDQEWTTAAFKKPTTKAVFLTETGLEGDDVGDKKHHGGPEKALYAYSKSHYEKWAAEYPAIQFEAGLNGENVSVIDMDETTVCIGDIYQVREVIVQVSQPRRPCWKPGRRVRWIEWGNRIQATGRTGWYFRVLKEGNIQQHDVFQLIERPCAEWTIAEMNDVLYHHTDNAKKLRELLASDYTPSSWKEEITQILNGETVDHTRRLYVPNIEF</sequence>
<name>A0A239TKM1_9STAP</name>
<organism evidence="1 2">
    <name type="scientific">Staphylococcus piscifermentans</name>
    <dbReference type="NCBI Taxonomy" id="70258"/>
    <lineage>
        <taxon>Bacteria</taxon>
        <taxon>Bacillati</taxon>
        <taxon>Bacillota</taxon>
        <taxon>Bacilli</taxon>
        <taxon>Bacillales</taxon>
        <taxon>Staphylococcaceae</taxon>
        <taxon>Staphylococcus</taxon>
    </lineage>
</organism>
<dbReference type="PANTHER" id="PTHR30212">
    <property type="entry name" value="PROTEIN YIIM"/>
    <property type="match status" value="1"/>
</dbReference>
<dbReference type="Proteomes" id="UP000321736">
    <property type="component" value="Unassembled WGS sequence"/>
</dbReference>
<accession>A0A239TKM1</accession>
<dbReference type="Pfam" id="PF03475">
    <property type="entry name" value="YiiM_3-alpha"/>
    <property type="match status" value="1"/>
</dbReference>
<comment type="caution">
    <text evidence="1">The sequence shown here is derived from an EMBL/GenBank/DDBJ whole genome shotgun (WGS) entry which is preliminary data.</text>
</comment>
<dbReference type="PANTHER" id="PTHR30212:SF2">
    <property type="entry name" value="PROTEIN YIIM"/>
    <property type="match status" value="1"/>
</dbReference>
<dbReference type="Pfam" id="PF03473">
    <property type="entry name" value="MOSC"/>
    <property type="match status" value="1"/>
</dbReference>
<dbReference type="AlphaFoldDB" id="A0A239TKM1"/>
<dbReference type="InterPro" id="IPR005302">
    <property type="entry name" value="MoCF_Sase_C"/>
</dbReference>
<dbReference type="RefSeq" id="WP_095103240.1">
    <property type="nucleotide sequence ID" value="NZ_BKAR01000011.1"/>
</dbReference>
<dbReference type="Gene3D" id="2.40.33.20">
    <property type="entry name" value="PK beta-barrel domain-like"/>
    <property type="match status" value="1"/>
</dbReference>
<evidence type="ECO:0000313" key="1">
    <source>
        <dbReference type="EMBL" id="GEP84486.1"/>
    </source>
</evidence>
<gene>
    <name evidence="1" type="ORF">SPI02_10710</name>
</gene>